<name>A0A7U7L963_SALER</name>
<gene>
    <name evidence="8" type="ORF">NL99_27470</name>
</gene>
<comment type="subcellular location">
    <subcellularLocation>
        <location evidence="1">Cell membrane</location>
        <topology evidence="1">Multi-pass membrane protein</topology>
    </subcellularLocation>
</comment>
<keyword evidence="4 7" id="KW-1133">Transmembrane helix</keyword>
<evidence type="ECO:0000256" key="5">
    <source>
        <dbReference type="ARBA" id="ARBA00023136"/>
    </source>
</evidence>
<accession>A0A7U7L963</accession>
<organism evidence="8">
    <name type="scientific">Salmonella enterica</name>
    <name type="common">Salmonella choleraesuis</name>
    <dbReference type="NCBI Taxonomy" id="28901"/>
    <lineage>
        <taxon>Bacteria</taxon>
        <taxon>Pseudomonadati</taxon>
        <taxon>Pseudomonadota</taxon>
        <taxon>Gammaproteobacteria</taxon>
        <taxon>Enterobacterales</taxon>
        <taxon>Enterobacteriaceae</taxon>
        <taxon>Salmonella</taxon>
    </lineage>
</organism>
<evidence type="ECO:0000256" key="7">
    <source>
        <dbReference type="SAM" id="Phobius"/>
    </source>
</evidence>
<evidence type="ECO:0000256" key="1">
    <source>
        <dbReference type="ARBA" id="ARBA00004651"/>
    </source>
</evidence>
<dbReference type="EMBL" id="AAACVH010000094">
    <property type="protein sequence ID" value="EAA8668569.1"/>
    <property type="molecule type" value="Genomic_DNA"/>
</dbReference>
<feature type="transmembrane region" description="Helical" evidence="7">
    <location>
        <begin position="37"/>
        <end position="56"/>
    </location>
</feature>
<dbReference type="Proteomes" id="UP000839834">
    <property type="component" value="Unassembled WGS sequence"/>
</dbReference>
<feature type="non-terminal residue" evidence="8">
    <location>
        <position position="88"/>
    </location>
</feature>
<dbReference type="Pfam" id="PF01943">
    <property type="entry name" value="Polysacc_synt"/>
    <property type="match status" value="1"/>
</dbReference>
<dbReference type="AlphaFoldDB" id="A0A7U7L963"/>
<reference evidence="8" key="1">
    <citation type="submission" date="2018-08" db="EMBL/GenBank/DDBJ databases">
        <authorList>
            <consortium name="GenomeTrakr network: Whole genome sequencing for foodborne pathogen traceback"/>
        </authorList>
    </citation>
    <scope>NUCLEOTIDE SEQUENCE [LARGE SCALE GENOMIC DNA]</scope>
    <source>
        <strain evidence="8">FLUFL-367</strain>
    </source>
</reference>
<evidence type="ECO:0000256" key="2">
    <source>
        <dbReference type="ARBA" id="ARBA00022475"/>
    </source>
</evidence>
<evidence type="ECO:0000256" key="4">
    <source>
        <dbReference type="ARBA" id="ARBA00022989"/>
    </source>
</evidence>
<keyword evidence="3 7" id="KW-0812">Transmembrane</keyword>
<sequence>MLKNIIYLLAVQGGNYIFPLITLPYLVRVLEPTGYGIYGYSFALIQYFILLVDYGFNYSAPKAISLNRYNNDNISSIFWNIVAIKIII</sequence>
<proteinExistence type="predicted"/>
<evidence type="ECO:0000256" key="6">
    <source>
        <dbReference type="ARBA" id="ARBA00049738"/>
    </source>
</evidence>
<dbReference type="GO" id="GO:0005886">
    <property type="term" value="C:plasma membrane"/>
    <property type="evidence" value="ECO:0007669"/>
    <property type="project" value="UniProtKB-SubCell"/>
</dbReference>
<dbReference type="InterPro" id="IPR050833">
    <property type="entry name" value="Poly_Biosynth_Transport"/>
</dbReference>
<protein>
    <recommendedName>
        <fullName evidence="6">Putative O-antigen transporter</fullName>
    </recommendedName>
</protein>
<dbReference type="PANTHER" id="PTHR30250">
    <property type="entry name" value="PST FAMILY PREDICTED COLANIC ACID TRANSPORTER"/>
    <property type="match status" value="1"/>
</dbReference>
<evidence type="ECO:0000256" key="3">
    <source>
        <dbReference type="ARBA" id="ARBA00022692"/>
    </source>
</evidence>
<comment type="caution">
    <text evidence="8">The sequence shown here is derived from an EMBL/GenBank/DDBJ whole genome shotgun (WGS) entry which is preliminary data.</text>
</comment>
<feature type="transmembrane region" description="Helical" evidence="7">
    <location>
        <begin position="5"/>
        <end position="25"/>
    </location>
</feature>
<dbReference type="PANTHER" id="PTHR30250:SF11">
    <property type="entry name" value="O-ANTIGEN TRANSPORTER-RELATED"/>
    <property type="match status" value="1"/>
</dbReference>
<evidence type="ECO:0000313" key="8">
    <source>
        <dbReference type="EMBL" id="EAA8668569.1"/>
    </source>
</evidence>
<keyword evidence="5 7" id="KW-0472">Membrane</keyword>
<keyword evidence="2" id="KW-1003">Cell membrane</keyword>
<dbReference type="InterPro" id="IPR002797">
    <property type="entry name" value="Polysacc_synth"/>
</dbReference>